<keyword evidence="8" id="KW-1185">Reference proteome</keyword>
<evidence type="ECO:0000256" key="6">
    <source>
        <dbReference type="RuleBase" id="RU003331"/>
    </source>
</evidence>
<accession>A0A5J5K8V1</accession>
<organism evidence="7 8">
    <name type="scientific">Microbispora cellulosiformans</name>
    <dbReference type="NCBI Taxonomy" id="2614688"/>
    <lineage>
        <taxon>Bacteria</taxon>
        <taxon>Bacillati</taxon>
        <taxon>Actinomycetota</taxon>
        <taxon>Actinomycetes</taxon>
        <taxon>Streptosporangiales</taxon>
        <taxon>Streptosporangiaceae</taxon>
        <taxon>Microbispora</taxon>
    </lineage>
</organism>
<comment type="similarity">
    <text evidence="5">Belongs to the adenylate kinase family.</text>
</comment>
<dbReference type="PRINTS" id="PR00094">
    <property type="entry name" value="ADENYLTKNASE"/>
</dbReference>
<dbReference type="EC" id="2.7.4.3" evidence="6"/>
<comment type="catalytic activity">
    <reaction evidence="6">
        <text>AMP + ATP = 2 ADP</text>
        <dbReference type="Rhea" id="RHEA:12973"/>
        <dbReference type="ChEBI" id="CHEBI:30616"/>
        <dbReference type="ChEBI" id="CHEBI:456215"/>
        <dbReference type="ChEBI" id="CHEBI:456216"/>
        <dbReference type="EC" id="2.7.4.3"/>
    </reaction>
</comment>
<gene>
    <name evidence="7" type="ORF">F5972_00740</name>
</gene>
<evidence type="ECO:0000313" key="7">
    <source>
        <dbReference type="EMBL" id="KAA9381410.1"/>
    </source>
</evidence>
<dbReference type="GO" id="GO:0005524">
    <property type="term" value="F:ATP binding"/>
    <property type="evidence" value="ECO:0007669"/>
    <property type="project" value="UniProtKB-KW"/>
</dbReference>
<dbReference type="InterPro" id="IPR000850">
    <property type="entry name" value="Adenylat/UMP-CMP_kin"/>
</dbReference>
<dbReference type="InterPro" id="IPR027417">
    <property type="entry name" value="P-loop_NTPase"/>
</dbReference>
<dbReference type="Pfam" id="PF13671">
    <property type="entry name" value="AAA_33"/>
    <property type="match status" value="1"/>
</dbReference>
<reference evidence="7 8" key="1">
    <citation type="submission" date="2019-09" db="EMBL/GenBank/DDBJ databases">
        <title>Screening of Novel Bioactive Compounds from Soil-Associated.</title>
        <authorList>
            <person name="Gong X."/>
        </authorList>
    </citation>
    <scope>NUCLEOTIDE SEQUENCE [LARGE SCALE GENOMIC DNA]</scope>
    <source>
        <strain evidence="7 8">Gxj-6</strain>
    </source>
</reference>
<sequence>MTFGVLPAHKDRRVRPSLTCVLGPPGAGKTTFTTRAAASLGGSVFRIRHAFQNHQHVLTDDLRKTSDELGWLDDRAVEQVLRVTFEQGQFATGPYPVLLDNFPGTVDQLRLLHRLTTRHSIPLRVLELTTDDARLADRVWRRRVCPGCEPDRHAPADVRAGAEPTCGRCGGPVIVRESDRPEVNRLRLRRYQSNCRQIGSAARAWGLPYRQVDATPPPDEVYREAIRAFDWNGAEPVAFSAT</sequence>
<keyword evidence="3 6" id="KW-0547">Nucleotide-binding</keyword>
<keyword evidence="6" id="KW-0067">ATP-binding</keyword>
<dbReference type="GO" id="GO:0004017">
    <property type="term" value="F:AMP kinase activity"/>
    <property type="evidence" value="ECO:0007669"/>
    <property type="project" value="UniProtKB-EC"/>
</dbReference>
<evidence type="ECO:0000256" key="5">
    <source>
        <dbReference type="RuleBase" id="RU003330"/>
    </source>
</evidence>
<evidence type="ECO:0000256" key="4">
    <source>
        <dbReference type="ARBA" id="ARBA00022777"/>
    </source>
</evidence>
<evidence type="ECO:0000313" key="8">
    <source>
        <dbReference type="Proteomes" id="UP000327011"/>
    </source>
</evidence>
<comment type="subunit">
    <text evidence="6">Monomer.</text>
</comment>
<dbReference type="RefSeq" id="WP_150930065.1">
    <property type="nucleotide sequence ID" value="NZ_VYTZ01000001.1"/>
</dbReference>
<dbReference type="AlphaFoldDB" id="A0A5J5K8V1"/>
<protein>
    <recommendedName>
        <fullName evidence="6">Adenylate kinase</fullName>
        <ecNumber evidence="6">2.7.4.3</ecNumber>
    </recommendedName>
</protein>
<evidence type="ECO:0000256" key="3">
    <source>
        <dbReference type="ARBA" id="ARBA00022741"/>
    </source>
</evidence>
<keyword evidence="4 5" id="KW-0418">Kinase</keyword>
<dbReference type="Gene3D" id="3.40.50.300">
    <property type="entry name" value="P-loop containing nucleotide triphosphate hydrolases"/>
    <property type="match status" value="1"/>
</dbReference>
<dbReference type="EMBL" id="VYTZ01000001">
    <property type="protein sequence ID" value="KAA9381410.1"/>
    <property type="molecule type" value="Genomic_DNA"/>
</dbReference>
<keyword evidence="2" id="KW-0545">Nucleotide biosynthesis</keyword>
<comment type="caution">
    <text evidence="7">The sequence shown here is derived from an EMBL/GenBank/DDBJ whole genome shotgun (WGS) entry which is preliminary data.</text>
</comment>
<dbReference type="GO" id="GO:0005737">
    <property type="term" value="C:cytoplasm"/>
    <property type="evidence" value="ECO:0007669"/>
    <property type="project" value="UniProtKB-SubCell"/>
</dbReference>
<dbReference type="SUPFAM" id="SSF52540">
    <property type="entry name" value="P-loop containing nucleoside triphosphate hydrolases"/>
    <property type="match status" value="1"/>
</dbReference>
<proteinExistence type="inferred from homology"/>
<keyword evidence="1 5" id="KW-0808">Transferase</keyword>
<dbReference type="Proteomes" id="UP000327011">
    <property type="component" value="Unassembled WGS sequence"/>
</dbReference>
<evidence type="ECO:0000256" key="1">
    <source>
        <dbReference type="ARBA" id="ARBA00022679"/>
    </source>
</evidence>
<comment type="subcellular location">
    <subcellularLocation>
        <location evidence="6">Cytoplasm</location>
    </subcellularLocation>
</comment>
<evidence type="ECO:0000256" key="2">
    <source>
        <dbReference type="ARBA" id="ARBA00022727"/>
    </source>
</evidence>
<name>A0A5J5K8V1_9ACTN</name>